<dbReference type="FunFam" id="1.10.10.60:FF:000141">
    <property type="entry name" value="TetR family transcriptional regulator"/>
    <property type="match status" value="1"/>
</dbReference>
<dbReference type="EMBL" id="JAAEDL010000017">
    <property type="protein sequence ID" value="MBR0682301.1"/>
    <property type="molecule type" value="Genomic_DNA"/>
</dbReference>
<dbReference type="SUPFAM" id="SSF48498">
    <property type="entry name" value="Tetracyclin repressor-like, C-terminal domain"/>
    <property type="match status" value="1"/>
</dbReference>
<evidence type="ECO:0000256" key="2">
    <source>
        <dbReference type="ARBA" id="ARBA00023125"/>
    </source>
</evidence>
<keyword evidence="2 4" id="KW-0238">DNA-binding</keyword>
<evidence type="ECO:0000256" key="4">
    <source>
        <dbReference type="PROSITE-ProRule" id="PRU00335"/>
    </source>
</evidence>
<dbReference type="Gene3D" id="1.10.357.10">
    <property type="entry name" value="Tetracycline Repressor, domain 2"/>
    <property type="match status" value="1"/>
</dbReference>
<dbReference type="InterPro" id="IPR036271">
    <property type="entry name" value="Tet_transcr_reg_TetR-rel_C_sf"/>
</dbReference>
<organism evidence="6 7">
    <name type="scientific">Neoroseomonas eburnea</name>
    <dbReference type="NCBI Taxonomy" id="1346889"/>
    <lineage>
        <taxon>Bacteria</taxon>
        <taxon>Pseudomonadati</taxon>
        <taxon>Pseudomonadota</taxon>
        <taxon>Alphaproteobacteria</taxon>
        <taxon>Acetobacterales</taxon>
        <taxon>Acetobacteraceae</taxon>
        <taxon>Neoroseomonas</taxon>
    </lineage>
</organism>
<dbReference type="InterPro" id="IPR050109">
    <property type="entry name" value="HTH-type_TetR-like_transc_reg"/>
</dbReference>
<evidence type="ECO:0000256" key="1">
    <source>
        <dbReference type="ARBA" id="ARBA00023015"/>
    </source>
</evidence>
<keyword evidence="7" id="KW-1185">Reference proteome</keyword>
<dbReference type="RefSeq" id="WP_211847828.1">
    <property type="nucleotide sequence ID" value="NZ_JAAEDL010000017.1"/>
</dbReference>
<dbReference type="SUPFAM" id="SSF46689">
    <property type="entry name" value="Homeodomain-like"/>
    <property type="match status" value="1"/>
</dbReference>
<reference evidence="6" key="2">
    <citation type="journal article" date="2021" name="Syst. Appl. Microbiol.">
        <title>Roseomonas hellenica sp. nov., isolated from roots of wild-growing Alkanna tinctoria.</title>
        <authorList>
            <person name="Rat A."/>
            <person name="Naranjo H.D."/>
            <person name="Lebbe L."/>
            <person name="Cnockaert M."/>
            <person name="Krigas N."/>
            <person name="Grigoriadou K."/>
            <person name="Maloupa E."/>
            <person name="Willems A."/>
        </authorList>
    </citation>
    <scope>NUCLEOTIDE SEQUENCE</scope>
    <source>
        <strain evidence="6">LMG 31228</strain>
    </source>
</reference>
<gene>
    <name evidence="6" type="ORF">GXW74_17550</name>
</gene>
<dbReference type="InterPro" id="IPR009057">
    <property type="entry name" value="Homeodomain-like_sf"/>
</dbReference>
<dbReference type="PROSITE" id="PS50977">
    <property type="entry name" value="HTH_TETR_2"/>
    <property type="match status" value="1"/>
</dbReference>
<sequence length="210" mass="22993">MDTTNPRRRRKQARPAELLAAALDTFRDKGFATTRMEDIAARAGVSKGTIYLYYPSKQAVFEALVRESILPNLARLEAIQAAASGSCADRLRLFVRSLAEATADARIFAIPKLVLTEAGNFPELARFYRQEVVARGLAMVAGLLEEGMRRGEFRQVDAGLAARLFIGPVMLAALWRSTFGAIEETPLPSGAMLDLHLDLFLRGIAAEAQP</sequence>
<dbReference type="Pfam" id="PF14246">
    <property type="entry name" value="TetR_C_7"/>
    <property type="match status" value="1"/>
</dbReference>
<dbReference type="InterPro" id="IPR001647">
    <property type="entry name" value="HTH_TetR"/>
</dbReference>
<comment type="caution">
    <text evidence="6">The sequence shown here is derived from an EMBL/GenBank/DDBJ whole genome shotgun (WGS) entry which is preliminary data.</text>
</comment>
<dbReference type="PRINTS" id="PR00455">
    <property type="entry name" value="HTHTETR"/>
</dbReference>
<dbReference type="AlphaFoldDB" id="A0A9X9XF15"/>
<reference evidence="6" key="1">
    <citation type="submission" date="2020-01" db="EMBL/GenBank/DDBJ databases">
        <authorList>
            <person name="Rat A."/>
        </authorList>
    </citation>
    <scope>NUCLEOTIDE SEQUENCE</scope>
    <source>
        <strain evidence="6">LMG 31228</strain>
    </source>
</reference>
<keyword evidence="1" id="KW-0805">Transcription regulation</keyword>
<dbReference type="PANTHER" id="PTHR30055:SF226">
    <property type="entry name" value="HTH-TYPE TRANSCRIPTIONAL REGULATOR PKSA"/>
    <property type="match status" value="1"/>
</dbReference>
<dbReference type="GO" id="GO:0000976">
    <property type="term" value="F:transcription cis-regulatory region binding"/>
    <property type="evidence" value="ECO:0007669"/>
    <property type="project" value="TreeGrafter"/>
</dbReference>
<dbReference type="GO" id="GO:0003700">
    <property type="term" value="F:DNA-binding transcription factor activity"/>
    <property type="evidence" value="ECO:0007669"/>
    <property type="project" value="TreeGrafter"/>
</dbReference>
<evidence type="ECO:0000256" key="3">
    <source>
        <dbReference type="ARBA" id="ARBA00023163"/>
    </source>
</evidence>
<accession>A0A9X9XF15</accession>
<feature type="DNA-binding region" description="H-T-H motif" evidence="4">
    <location>
        <begin position="35"/>
        <end position="54"/>
    </location>
</feature>
<dbReference type="InterPro" id="IPR039536">
    <property type="entry name" value="TetR_C_Proteobacteria"/>
</dbReference>
<protein>
    <submittedName>
        <fullName evidence="6">TetR/AcrR family transcriptional regulator</fullName>
    </submittedName>
</protein>
<evidence type="ECO:0000259" key="5">
    <source>
        <dbReference type="PROSITE" id="PS50977"/>
    </source>
</evidence>
<name>A0A9X9XF15_9PROT</name>
<dbReference type="PANTHER" id="PTHR30055">
    <property type="entry name" value="HTH-TYPE TRANSCRIPTIONAL REGULATOR RUTR"/>
    <property type="match status" value="1"/>
</dbReference>
<keyword evidence="3" id="KW-0804">Transcription</keyword>
<evidence type="ECO:0000313" key="7">
    <source>
        <dbReference type="Proteomes" id="UP001138709"/>
    </source>
</evidence>
<dbReference type="Pfam" id="PF00440">
    <property type="entry name" value="TetR_N"/>
    <property type="match status" value="1"/>
</dbReference>
<dbReference type="Proteomes" id="UP001138709">
    <property type="component" value="Unassembled WGS sequence"/>
</dbReference>
<evidence type="ECO:0000313" key="6">
    <source>
        <dbReference type="EMBL" id="MBR0682301.1"/>
    </source>
</evidence>
<feature type="domain" description="HTH tetR-type" evidence="5">
    <location>
        <begin position="12"/>
        <end position="72"/>
    </location>
</feature>
<proteinExistence type="predicted"/>